<comment type="subunit">
    <text evidence="5">Homodimer.</text>
</comment>
<dbReference type="InterPro" id="IPR023753">
    <property type="entry name" value="FAD/NAD-binding_dom"/>
</dbReference>
<protein>
    <recommendedName>
        <fullName evidence="5">Ferredoxin--NADP reductase</fullName>
        <shortName evidence="5">FNR</shortName>
        <shortName evidence="5">Fd-NADP(+) reductase</shortName>
        <ecNumber evidence="5">1.18.1.2</ecNumber>
    </recommendedName>
</protein>
<dbReference type="EC" id="1.18.1.2" evidence="5"/>
<evidence type="ECO:0000256" key="5">
    <source>
        <dbReference type="HAMAP-Rule" id="MF_01685"/>
    </source>
</evidence>
<keyword evidence="1 5" id="KW-0285">Flavoprotein</keyword>
<evidence type="ECO:0000256" key="3">
    <source>
        <dbReference type="ARBA" id="ARBA00022857"/>
    </source>
</evidence>
<dbReference type="HAMAP" id="MF_01685">
    <property type="entry name" value="FENR2"/>
    <property type="match status" value="1"/>
</dbReference>
<proteinExistence type="inferred from homology"/>
<comment type="similarity">
    <text evidence="5">Belongs to the ferredoxin--NADP reductase type 2 family.</text>
</comment>
<feature type="binding site" evidence="5">
    <location>
        <position position="35"/>
    </location>
    <ligand>
        <name>FAD</name>
        <dbReference type="ChEBI" id="CHEBI:57692"/>
    </ligand>
</feature>
<comment type="catalytic activity">
    <reaction evidence="5">
        <text>2 reduced [2Fe-2S]-[ferredoxin] + NADP(+) + H(+) = 2 oxidized [2Fe-2S]-[ferredoxin] + NADPH</text>
        <dbReference type="Rhea" id="RHEA:20125"/>
        <dbReference type="Rhea" id="RHEA-COMP:10000"/>
        <dbReference type="Rhea" id="RHEA-COMP:10001"/>
        <dbReference type="ChEBI" id="CHEBI:15378"/>
        <dbReference type="ChEBI" id="CHEBI:33737"/>
        <dbReference type="ChEBI" id="CHEBI:33738"/>
        <dbReference type="ChEBI" id="CHEBI:57783"/>
        <dbReference type="ChEBI" id="CHEBI:58349"/>
        <dbReference type="EC" id="1.18.1.2"/>
    </reaction>
</comment>
<dbReference type="Pfam" id="PF07992">
    <property type="entry name" value="Pyr_redox_2"/>
    <property type="match status" value="1"/>
</dbReference>
<dbReference type="PRINTS" id="PR00469">
    <property type="entry name" value="PNDRDTASEII"/>
</dbReference>
<dbReference type="InterPro" id="IPR050097">
    <property type="entry name" value="Ferredoxin-NADP_redctase_2"/>
</dbReference>
<feature type="binding site" evidence="5">
    <location>
        <position position="281"/>
    </location>
    <ligand>
        <name>FAD</name>
        <dbReference type="ChEBI" id="CHEBI:57692"/>
    </ligand>
</feature>
<evidence type="ECO:0000313" key="8">
    <source>
        <dbReference type="Proteomes" id="UP000824247"/>
    </source>
</evidence>
<feature type="binding site" evidence="5">
    <location>
        <position position="124"/>
    </location>
    <ligand>
        <name>FAD</name>
        <dbReference type="ChEBI" id="CHEBI:57692"/>
    </ligand>
</feature>
<evidence type="ECO:0000313" key="7">
    <source>
        <dbReference type="EMBL" id="MBU3830710.1"/>
    </source>
</evidence>
<feature type="binding site" evidence="5">
    <location>
        <position position="43"/>
    </location>
    <ligand>
        <name>FAD</name>
        <dbReference type="ChEBI" id="CHEBI:57692"/>
    </ligand>
</feature>
<dbReference type="PANTHER" id="PTHR48105">
    <property type="entry name" value="THIOREDOXIN REDUCTASE 1-RELATED-RELATED"/>
    <property type="match status" value="1"/>
</dbReference>
<dbReference type="Proteomes" id="UP000824247">
    <property type="component" value="Unassembled WGS sequence"/>
</dbReference>
<feature type="binding site" evidence="5">
    <location>
        <position position="16"/>
    </location>
    <ligand>
        <name>FAD</name>
        <dbReference type="ChEBI" id="CHEBI:57692"/>
    </ligand>
</feature>
<evidence type="ECO:0000256" key="2">
    <source>
        <dbReference type="ARBA" id="ARBA00022827"/>
    </source>
</evidence>
<comment type="caution">
    <text evidence="7">The sequence shown here is derived from an EMBL/GenBank/DDBJ whole genome shotgun (WGS) entry which is preliminary data.</text>
</comment>
<keyword evidence="4 5" id="KW-0560">Oxidoreductase</keyword>
<dbReference type="PRINTS" id="PR00368">
    <property type="entry name" value="FADPNR"/>
</dbReference>
<dbReference type="InterPro" id="IPR022890">
    <property type="entry name" value="Fd--NADP_Rdtase_type_2"/>
</dbReference>
<name>A0A9E2KV23_9BACT</name>
<feature type="binding site" evidence="5">
    <location>
        <position position="88"/>
    </location>
    <ligand>
        <name>FAD</name>
        <dbReference type="ChEBI" id="CHEBI:57692"/>
    </ligand>
</feature>
<dbReference type="SUPFAM" id="SSF51905">
    <property type="entry name" value="FAD/NAD(P)-binding domain"/>
    <property type="match status" value="1"/>
</dbReference>
<comment type="cofactor">
    <cofactor evidence="5">
        <name>FAD</name>
        <dbReference type="ChEBI" id="CHEBI:57692"/>
    </cofactor>
    <text evidence="5">Binds 1 FAD per subunit.</text>
</comment>
<evidence type="ECO:0000256" key="4">
    <source>
        <dbReference type="ARBA" id="ARBA00023002"/>
    </source>
</evidence>
<dbReference type="GO" id="GO:0004324">
    <property type="term" value="F:ferredoxin-NADP+ reductase activity"/>
    <property type="evidence" value="ECO:0007669"/>
    <property type="project" value="UniProtKB-UniRule"/>
</dbReference>
<organism evidence="7 8">
    <name type="scientific">Candidatus Ureaplasma intestinipullorum</name>
    <dbReference type="NCBI Taxonomy" id="2838770"/>
    <lineage>
        <taxon>Bacteria</taxon>
        <taxon>Bacillati</taxon>
        <taxon>Mycoplasmatota</taxon>
        <taxon>Mycoplasmoidales</taxon>
        <taxon>Mycoplasmoidaceae</taxon>
        <taxon>Ureaplasma</taxon>
    </lineage>
</organism>
<dbReference type="GO" id="GO:0050661">
    <property type="term" value="F:NADP binding"/>
    <property type="evidence" value="ECO:0007669"/>
    <property type="project" value="UniProtKB-UniRule"/>
</dbReference>
<evidence type="ECO:0000256" key="1">
    <source>
        <dbReference type="ARBA" id="ARBA00022630"/>
    </source>
</evidence>
<reference evidence="7" key="2">
    <citation type="submission" date="2021-04" db="EMBL/GenBank/DDBJ databases">
        <authorList>
            <person name="Gilroy R."/>
        </authorList>
    </citation>
    <scope>NUCLEOTIDE SEQUENCE</scope>
    <source>
        <strain evidence="7">A5-1222</strain>
    </source>
</reference>
<dbReference type="EMBL" id="JAHLFM010000016">
    <property type="protein sequence ID" value="MBU3830710.1"/>
    <property type="molecule type" value="Genomic_DNA"/>
</dbReference>
<reference evidence="7" key="1">
    <citation type="journal article" date="2021" name="PeerJ">
        <title>Extensive microbial diversity within the chicken gut microbiome revealed by metagenomics and culture.</title>
        <authorList>
            <person name="Gilroy R."/>
            <person name="Ravi A."/>
            <person name="Getino M."/>
            <person name="Pursley I."/>
            <person name="Horton D.L."/>
            <person name="Alikhan N.F."/>
            <person name="Baker D."/>
            <person name="Gharbi K."/>
            <person name="Hall N."/>
            <person name="Watson M."/>
            <person name="Adriaenssens E.M."/>
            <person name="Foster-Nyarko E."/>
            <person name="Jarju S."/>
            <person name="Secka A."/>
            <person name="Antonio M."/>
            <person name="Oren A."/>
            <person name="Chaudhuri R.R."/>
            <person name="La Ragione R."/>
            <person name="Hildebrand F."/>
            <person name="Pallen M.J."/>
        </authorList>
    </citation>
    <scope>NUCLEOTIDE SEQUENCE</scope>
    <source>
        <strain evidence="7">A5-1222</strain>
    </source>
</reference>
<gene>
    <name evidence="7" type="ORF">H9897_00905</name>
</gene>
<evidence type="ECO:0000259" key="6">
    <source>
        <dbReference type="Pfam" id="PF07992"/>
    </source>
</evidence>
<keyword evidence="3 5" id="KW-0521">NADP</keyword>
<dbReference type="Gene3D" id="3.50.50.60">
    <property type="entry name" value="FAD/NAD(P)-binding domain"/>
    <property type="match status" value="2"/>
</dbReference>
<keyword evidence="2 5" id="KW-0274">FAD</keyword>
<dbReference type="InterPro" id="IPR036188">
    <property type="entry name" value="FAD/NAD-bd_sf"/>
</dbReference>
<dbReference type="AlphaFoldDB" id="A0A9E2KV23"/>
<dbReference type="GO" id="GO:0050660">
    <property type="term" value="F:flavin adenine dinucleotide binding"/>
    <property type="evidence" value="ECO:0007669"/>
    <property type="project" value="UniProtKB-UniRule"/>
</dbReference>
<comment type="caution">
    <text evidence="5">Lacks conserved residue(s) required for the propagation of feature annotation.</text>
</comment>
<sequence length="314" mass="35931">MEKKIYDIIVIGAGPTGLFSTFYASYLKLNTICVELSENIGGQLTNLYPNKFIYDFPGFQKIKANDFVDSLKKQILNLKSEIITKTSINHFKYIDNEDYFELYDQNNNVYYAKFVIITIGIGSFTPNKIQNFPDSHEHDKVHYFLKSDCDYKDKNILVLGGGNSAVDIAEQLVTQYNSNVNLIHHKDELKANSFTKDELISKGINIHLNTELVSWNPESCIFKNQENNSSELFYDFIIVQYGLQPLHSPIHDWSNLKIEAKKIIVDNNYETSIKNIFAAGDCIKNDKRINSIITGMSEATIIINNIKNIIKNKN</sequence>
<feature type="binding site" evidence="5">
    <location>
        <position position="48"/>
    </location>
    <ligand>
        <name>FAD</name>
        <dbReference type="ChEBI" id="CHEBI:57692"/>
    </ligand>
</feature>
<feature type="domain" description="FAD/NAD(P)-binding" evidence="6">
    <location>
        <begin position="6"/>
        <end position="298"/>
    </location>
</feature>
<accession>A0A9E2KV23</accession>